<dbReference type="Proteomes" id="UP000183758">
    <property type="component" value="Unassembled WGS sequence"/>
</dbReference>
<dbReference type="EMBL" id="MNZM01000114">
    <property type="protein sequence ID" value="OIP82412.1"/>
    <property type="molecule type" value="Genomic_DNA"/>
</dbReference>
<sequence>MRKSLCLPPICIPQVEIECDNTKYTHLKKITGPVIGIFGSSLEFQKKRGFPNRKIVMDLCFELGKWLALNNWVVITTACPGIPFWVADSTKKNKGITIGLSPYKNKAEHTKPKLSIPGYPTQQNSITVYTGVDFQYADILISSLVDIGIVIGGGLGSLIEASAIAEYEKPLICYPNIGGIAADIPSLFSKHFPRSRKLKLQVSTSNTDLFNQLTKIQNTIKYGNKQFAELYRQLGK</sequence>
<evidence type="ECO:0000313" key="1">
    <source>
        <dbReference type="EMBL" id="OIP82412.1"/>
    </source>
</evidence>
<dbReference type="Pfam" id="PF18306">
    <property type="entry name" value="LDcluster4"/>
    <property type="match status" value="1"/>
</dbReference>
<gene>
    <name evidence="1" type="ORF">AUK04_04760</name>
</gene>
<dbReference type="AlphaFoldDB" id="A0A1J5HCX4"/>
<evidence type="ECO:0000313" key="2">
    <source>
        <dbReference type="Proteomes" id="UP000183758"/>
    </source>
</evidence>
<protein>
    <submittedName>
        <fullName evidence="1">Uncharacterized protein</fullName>
    </submittedName>
</protein>
<accession>A0A1J5HCX4</accession>
<name>A0A1J5HCX4_9BACT</name>
<organism evidence="1 2">
    <name type="scientific">Candidatus Roizmanbacteria bacterium CG2_30_33_16</name>
    <dbReference type="NCBI Taxonomy" id="1805340"/>
    <lineage>
        <taxon>Bacteria</taxon>
        <taxon>Candidatus Roizmaniibacteriota</taxon>
    </lineage>
</organism>
<dbReference type="Gene3D" id="3.40.50.450">
    <property type="match status" value="1"/>
</dbReference>
<dbReference type="SUPFAM" id="SSF102405">
    <property type="entry name" value="MCP/YpsA-like"/>
    <property type="match status" value="1"/>
</dbReference>
<comment type="caution">
    <text evidence="1">The sequence shown here is derived from an EMBL/GenBank/DDBJ whole genome shotgun (WGS) entry which is preliminary data.</text>
</comment>
<reference evidence="1 2" key="1">
    <citation type="journal article" date="2016" name="Environ. Microbiol.">
        <title>Genomic resolution of a cold subsurface aquifer community provides metabolic insights for novel microbes adapted to high CO concentrations.</title>
        <authorList>
            <person name="Probst A.J."/>
            <person name="Castelle C.J."/>
            <person name="Singh A."/>
            <person name="Brown C.T."/>
            <person name="Anantharaman K."/>
            <person name="Sharon I."/>
            <person name="Hug L.A."/>
            <person name="Burstein D."/>
            <person name="Emerson J.B."/>
            <person name="Thomas B.C."/>
            <person name="Banfield J.F."/>
        </authorList>
    </citation>
    <scope>NUCLEOTIDE SEQUENCE [LARGE SCALE GENOMIC DNA]</scope>
    <source>
        <strain evidence="1">CG2_30_33_16</strain>
    </source>
</reference>
<dbReference type="InterPro" id="IPR041164">
    <property type="entry name" value="LDcluster4"/>
</dbReference>
<proteinExistence type="predicted"/>